<dbReference type="PROSITE" id="PS51379">
    <property type="entry name" value="4FE4S_FER_2"/>
    <property type="match status" value="1"/>
</dbReference>
<accession>A0A1B4VD25</accession>
<dbReference type="InterPro" id="IPR017900">
    <property type="entry name" value="4Fe4S_Fe_S_CS"/>
</dbReference>
<dbReference type="GO" id="GO:0051539">
    <property type="term" value="F:4 iron, 4 sulfur cluster binding"/>
    <property type="evidence" value="ECO:0007669"/>
    <property type="project" value="UniProtKB-KW"/>
</dbReference>
<keyword evidence="5" id="KW-0408">Iron</keyword>
<dbReference type="InterPro" id="IPR014116">
    <property type="entry name" value="Cyt_c_oxidase_cbb3_FixG"/>
</dbReference>
<dbReference type="InterPro" id="IPR051684">
    <property type="entry name" value="Electron_Trans/Redox"/>
</dbReference>
<feature type="transmembrane region" description="Helical" evidence="7">
    <location>
        <begin position="201"/>
        <end position="218"/>
    </location>
</feature>
<dbReference type="PROSITE" id="PS00198">
    <property type="entry name" value="4FE4S_FER_1"/>
    <property type="match status" value="2"/>
</dbReference>
<keyword evidence="7" id="KW-0812">Transmembrane</keyword>
<dbReference type="Gene3D" id="2.60.40.10">
    <property type="entry name" value="Immunoglobulins"/>
    <property type="match status" value="1"/>
</dbReference>
<feature type="transmembrane region" description="Helical" evidence="7">
    <location>
        <begin position="90"/>
        <end position="111"/>
    </location>
</feature>
<dbReference type="NCBIfam" id="TIGR02745">
    <property type="entry name" value="ccoG_rdxA_fixG"/>
    <property type="match status" value="1"/>
</dbReference>
<feature type="transmembrane region" description="Helical" evidence="7">
    <location>
        <begin position="164"/>
        <end position="181"/>
    </location>
</feature>
<dbReference type="PANTHER" id="PTHR30176:SF3">
    <property type="entry name" value="FERREDOXIN-TYPE PROTEIN NAPH"/>
    <property type="match status" value="1"/>
</dbReference>
<evidence type="ECO:0000256" key="2">
    <source>
        <dbReference type="ARBA" id="ARBA00022485"/>
    </source>
</evidence>
<feature type="domain" description="4Fe-4S ferredoxin-type" evidence="8">
    <location>
        <begin position="271"/>
        <end position="290"/>
    </location>
</feature>
<keyword evidence="6" id="KW-0411">Iron-sulfur</keyword>
<keyword evidence="3" id="KW-0479">Metal-binding</keyword>
<dbReference type="GO" id="GO:0046872">
    <property type="term" value="F:metal ion binding"/>
    <property type="evidence" value="ECO:0007669"/>
    <property type="project" value="UniProtKB-KW"/>
</dbReference>
<keyword evidence="1" id="KW-0813">Transport</keyword>
<sequence length="475" mass="53810">MPLRPKGQRIPPLGEADAVSEALYAKRQYVYPRQVHGFFANWRVAMVFATLGVFYILPWINWGPGRQAFLIDLPNRKFNLFFWTFWPQDLFYLTAILVISALSLFLFTAIAGRLWCGYTCPQTVWTEVFLWIERRIEGDRPKQMKLAAAPWSTEKILKKGGKHVAWIAFALWTGFTFVGYFTPIRELSVSAAHLALGPWETFWILFYGFATYGNAGWLREQVCLYMCPYARFQSAMFDKDTLIISYDRARGEPRGSRKRGEDYQGKGLGDCIDCTLCVQVCPTGIDIRDGLQYQCIACGACIDVCETVMGKMGYPKGLIRYTTENEMSLGKPRKIFRPRVLFYSGLLAAIAVGLVVAVLLRVPLDIDVIRDRNSLYRESRGLIENVYTLKLMNMDTEPHTYLLSAAGLDGLSLRADRTEIAIEAGEVVELPVTLVVPPESLKSRSEAVEFRLEAIDNPRHKVVEDARFLGPGGVR</sequence>
<keyword evidence="4" id="KW-0249">Electron transport</keyword>
<reference evidence="9 10" key="1">
    <citation type="submission" date="2015-08" db="EMBL/GenBank/DDBJ databases">
        <title>Complete genome sequence of Sulfurifustis variabilis.</title>
        <authorList>
            <person name="Miura A."/>
            <person name="Kojima H."/>
            <person name="Fukui M."/>
        </authorList>
    </citation>
    <scope>NUCLEOTIDE SEQUENCE [LARGE SCALE GENOMIC DNA]</scope>
    <source>
        <strain evidence="10">skN76</strain>
    </source>
</reference>
<dbReference type="Pfam" id="PF13746">
    <property type="entry name" value="Fer4_18"/>
    <property type="match status" value="1"/>
</dbReference>
<dbReference type="KEGG" id="sva:SVA_3575"/>
<evidence type="ECO:0000256" key="6">
    <source>
        <dbReference type="ARBA" id="ARBA00023014"/>
    </source>
</evidence>
<dbReference type="Pfam" id="PF11614">
    <property type="entry name" value="FixG_C"/>
    <property type="match status" value="1"/>
</dbReference>
<dbReference type="FunFam" id="1.10.1060.10:FF:000015">
    <property type="entry name" value="Cytochrome c oxidase accessory protein CcoG"/>
    <property type="match status" value="1"/>
</dbReference>
<evidence type="ECO:0000256" key="7">
    <source>
        <dbReference type="SAM" id="Phobius"/>
    </source>
</evidence>
<gene>
    <name evidence="9" type="ORF">SVA_3575</name>
</gene>
<dbReference type="Gene3D" id="1.10.1060.10">
    <property type="entry name" value="Alpha-helical ferredoxin"/>
    <property type="match status" value="1"/>
</dbReference>
<dbReference type="Pfam" id="PF12801">
    <property type="entry name" value="Fer4_5"/>
    <property type="match status" value="1"/>
</dbReference>
<dbReference type="InterPro" id="IPR013783">
    <property type="entry name" value="Ig-like_fold"/>
</dbReference>
<keyword evidence="2" id="KW-0004">4Fe-4S</keyword>
<evidence type="ECO:0000256" key="1">
    <source>
        <dbReference type="ARBA" id="ARBA00022448"/>
    </source>
</evidence>
<feature type="transmembrane region" description="Helical" evidence="7">
    <location>
        <begin position="42"/>
        <end position="60"/>
    </location>
</feature>
<proteinExistence type="predicted"/>
<dbReference type="GO" id="GO:0005886">
    <property type="term" value="C:plasma membrane"/>
    <property type="evidence" value="ECO:0007669"/>
    <property type="project" value="TreeGrafter"/>
</dbReference>
<dbReference type="AlphaFoldDB" id="A0A1B4VD25"/>
<protein>
    <submittedName>
        <fullName evidence="9">Cytochrome C oxidase</fullName>
    </submittedName>
</protein>
<dbReference type="InterPro" id="IPR017896">
    <property type="entry name" value="4Fe4S_Fe-S-bd"/>
</dbReference>
<name>A0A1B4VD25_9GAMM</name>
<dbReference type="SUPFAM" id="SSF54862">
    <property type="entry name" value="4Fe-4S ferredoxins"/>
    <property type="match status" value="1"/>
</dbReference>
<evidence type="ECO:0000259" key="8">
    <source>
        <dbReference type="PROSITE" id="PS51379"/>
    </source>
</evidence>
<keyword evidence="10" id="KW-1185">Reference proteome</keyword>
<dbReference type="PANTHER" id="PTHR30176">
    <property type="entry name" value="FERREDOXIN-TYPE PROTEIN NAPH"/>
    <property type="match status" value="1"/>
</dbReference>
<feature type="transmembrane region" description="Helical" evidence="7">
    <location>
        <begin position="340"/>
        <end position="360"/>
    </location>
</feature>
<evidence type="ECO:0000256" key="3">
    <source>
        <dbReference type="ARBA" id="ARBA00022723"/>
    </source>
</evidence>
<dbReference type="InterPro" id="IPR009051">
    <property type="entry name" value="Helical_ferredxn"/>
</dbReference>
<keyword evidence="7" id="KW-0472">Membrane</keyword>
<keyword evidence="7" id="KW-1133">Transmembrane helix</keyword>
<evidence type="ECO:0000256" key="4">
    <source>
        <dbReference type="ARBA" id="ARBA00022982"/>
    </source>
</evidence>
<evidence type="ECO:0000256" key="5">
    <source>
        <dbReference type="ARBA" id="ARBA00023004"/>
    </source>
</evidence>
<dbReference type="EMBL" id="AP014936">
    <property type="protein sequence ID" value="BAU50111.1"/>
    <property type="molecule type" value="Genomic_DNA"/>
</dbReference>
<organism evidence="9 10">
    <name type="scientific">Sulfurifustis variabilis</name>
    <dbReference type="NCBI Taxonomy" id="1675686"/>
    <lineage>
        <taxon>Bacteria</taxon>
        <taxon>Pseudomonadati</taxon>
        <taxon>Pseudomonadota</taxon>
        <taxon>Gammaproteobacteria</taxon>
        <taxon>Acidiferrobacterales</taxon>
        <taxon>Acidiferrobacteraceae</taxon>
        <taxon>Sulfurifustis</taxon>
    </lineage>
</organism>
<evidence type="ECO:0000313" key="10">
    <source>
        <dbReference type="Proteomes" id="UP000218899"/>
    </source>
</evidence>
<evidence type="ECO:0000313" key="9">
    <source>
        <dbReference type="EMBL" id="BAU50111.1"/>
    </source>
</evidence>
<dbReference type="Proteomes" id="UP000218899">
    <property type="component" value="Chromosome"/>
</dbReference>
<dbReference type="InterPro" id="IPR032879">
    <property type="entry name" value="FixG_C"/>
</dbReference>
<dbReference type="RefSeq" id="WP_420823895.1">
    <property type="nucleotide sequence ID" value="NZ_AP014936.1"/>
</dbReference>